<feature type="transmembrane region" description="Helical" evidence="13">
    <location>
        <begin position="274"/>
        <end position="297"/>
    </location>
</feature>
<feature type="chain" id="PRO_5015506689" description="Sodium-coupled monocarboxylate transporter 1" evidence="14">
    <location>
        <begin position="17"/>
        <end position="424"/>
    </location>
</feature>
<evidence type="ECO:0000256" key="2">
    <source>
        <dbReference type="ARBA" id="ARBA00006434"/>
    </source>
</evidence>
<dbReference type="STRING" id="400727.A0A2T7NB03"/>
<reference evidence="15 16" key="1">
    <citation type="submission" date="2018-04" db="EMBL/GenBank/DDBJ databases">
        <title>The genome of golden apple snail Pomacea canaliculata provides insight into stress tolerance and invasive adaptation.</title>
        <authorList>
            <person name="Liu C."/>
            <person name="Liu B."/>
            <person name="Ren Y."/>
            <person name="Zhang Y."/>
            <person name="Wang H."/>
            <person name="Li S."/>
            <person name="Jiang F."/>
            <person name="Yin L."/>
            <person name="Zhang G."/>
            <person name="Qian W."/>
            <person name="Fan W."/>
        </authorList>
    </citation>
    <scope>NUCLEOTIDE SEQUENCE [LARGE SCALE GENOMIC DNA]</scope>
    <source>
        <strain evidence="15">SZHN2017</strain>
        <tissue evidence="15">Muscle</tissue>
    </source>
</reference>
<dbReference type="Proteomes" id="UP000245119">
    <property type="component" value="Linkage Group LG14"/>
</dbReference>
<evidence type="ECO:0000256" key="7">
    <source>
        <dbReference type="ARBA" id="ARBA00023053"/>
    </source>
</evidence>
<dbReference type="OrthoDB" id="6142122at2759"/>
<evidence type="ECO:0000256" key="5">
    <source>
        <dbReference type="ARBA" id="ARBA00022692"/>
    </source>
</evidence>
<dbReference type="Gene3D" id="1.20.1730.10">
    <property type="entry name" value="Sodium/glucose cotransporter"/>
    <property type="match status" value="1"/>
</dbReference>
<keyword evidence="7" id="KW-0915">Sodium</keyword>
<evidence type="ECO:0000256" key="1">
    <source>
        <dbReference type="ARBA" id="ARBA00004651"/>
    </source>
</evidence>
<evidence type="ECO:0000256" key="8">
    <source>
        <dbReference type="ARBA" id="ARBA00023065"/>
    </source>
</evidence>
<organism evidence="15 16">
    <name type="scientific">Pomacea canaliculata</name>
    <name type="common">Golden apple snail</name>
    <dbReference type="NCBI Taxonomy" id="400727"/>
    <lineage>
        <taxon>Eukaryota</taxon>
        <taxon>Metazoa</taxon>
        <taxon>Spiralia</taxon>
        <taxon>Lophotrochozoa</taxon>
        <taxon>Mollusca</taxon>
        <taxon>Gastropoda</taxon>
        <taxon>Caenogastropoda</taxon>
        <taxon>Architaenioglossa</taxon>
        <taxon>Ampullarioidea</taxon>
        <taxon>Ampullariidae</taxon>
        <taxon>Pomacea</taxon>
    </lineage>
</organism>
<keyword evidence="3" id="KW-0813">Transport</keyword>
<proteinExistence type="inferred from homology"/>
<feature type="compositionally biased region" description="Basic and acidic residues" evidence="12">
    <location>
        <begin position="362"/>
        <end position="371"/>
    </location>
</feature>
<evidence type="ECO:0000313" key="15">
    <source>
        <dbReference type="EMBL" id="PVD18322.1"/>
    </source>
</evidence>
<keyword evidence="14" id="KW-0732">Signal</keyword>
<evidence type="ECO:0000313" key="16">
    <source>
        <dbReference type="Proteomes" id="UP000245119"/>
    </source>
</evidence>
<feature type="transmembrane region" description="Helical" evidence="13">
    <location>
        <begin position="64"/>
        <end position="90"/>
    </location>
</feature>
<feature type="transmembrane region" description="Helical" evidence="13">
    <location>
        <begin position="166"/>
        <end position="187"/>
    </location>
</feature>
<accession>A0A2T7NB03</accession>
<dbReference type="GO" id="GO:0006814">
    <property type="term" value="P:sodium ion transport"/>
    <property type="evidence" value="ECO:0007669"/>
    <property type="project" value="UniProtKB-KW"/>
</dbReference>
<evidence type="ECO:0000256" key="14">
    <source>
        <dbReference type="SAM" id="SignalP"/>
    </source>
</evidence>
<keyword evidence="4" id="KW-1003">Cell membrane</keyword>
<keyword evidence="5 13" id="KW-0812">Transmembrane</keyword>
<dbReference type="AlphaFoldDB" id="A0A2T7NB03"/>
<evidence type="ECO:0000256" key="12">
    <source>
        <dbReference type="SAM" id="MobiDB-lite"/>
    </source>
</evidence>
<dbReference type="PROSITE" id="PS50283">
    <property type="entry name" value="NA_SOLUT_SYMP_3"/>
    <property type="match status" value="1"/>
</dbReference>
<dbReference type="InterPro" id="IPR001734">
    <property type="entry name" value="Na/solute_symporter"/>
</dbReference>
<dbReference type="InterPro" id="IPR051163">
    <property type="entry name" value="Sodium:Solute_Symporter_SSF"/>
</dbReference>
<evidence type="ECO:0000256" key="10">
    <source>
        <dbReference type="ARBA" id="ARBA00023201"/>
    </source>
</evidence>
<gene>
    <name evidence="15" type="ORF">C0Q70_20871</name>
</gene>
<dbReference type="InterPro" id="IPR038377">
    <property type="entry name" value="Na/Glc_symporter_sf"/>
</dbReference>
<dbReference type="PANTHER" id="PTHR42985:SF40">
    <property type="entry name" value="LD47995P-RELATED"/>
    <property type="match status" value="1"/>
</dbReference>
<feature type="region of interest" description="Disordered" evidence="12">
    <location>
        <begin position="359"/>
        <end position="380"/>
    </location>
</feature>
<evidence type="ECO:0000256" key="4">
    <source>
        <dbReference type="ARBA" id="ARBA00022475"/>
    </source>
</evidence>
<dbReference type="GO" id="GO:0005886">
    <property type="term" value="C:plasma membrane"/>
    <property type="evidence" value="ECO:0007669"/>
    <property type="project" value="UniProtKB-SubCell"/>
</dbReference>
<keyword evidence="6 13" id="KW-1133">Transmembrane helix</keyword>
<keyword evidence="16" id="KW-1185">Reference proteome</keyword>
<keyword evidence="8" id="KW-0406">Ion transport</keyword>
<feature type="transmembrane region" description="Helical" evidence="13">
    <location>
        <begin position="137"/>
        <end position="159"/>
    </location>
</feature>
<evidence type="ECO:0000256" key="13">
    <source>
        <dbReference type="SAM" id="Phobius"/>
    </source>
</evidence>
<comment type="caution">
    <text evidence="15">The sequence shown here is derived from an EMBL/GenBank/DDBJ whole genome shotgun (WGS) entry which is preliminary data.</text>
</comment>
<name>A0A2T7NB03_POMCA</name>
<evidence type="ECO:0000256" key="3">
    <source>
        <dbReference type="ARBA" id="ARBA00022448"/>
    </source>
</evidence>
<evidence type="ECO:0008006" key="17">
    <source>
        <dbReference type="Google" id="ProtNLM"/>
    </source>
</evidence>
<evidence type="ECO:0000256" key="11">
    <source>
        <dbReference type="RuleBase" id="RU362091"/>
    </source>
</evidence>
<dbReference type="EMBL" id="PZQS01000014">
    <property type="protein sequence ID" value="PVD18322.1"/>
    <property type="molecule type" value="Genomic_DNA"/>
</dbReference>
<evidence type="ECO:0000256" key="6">
    <source>
        <dbReference type="ARBA" id="ARBA00022989"/>
    </source>
</evidence>
<evidence type="ECO:0000256" key="9">
    <source>
        <dbReference type="ARBA" id="ARBA00023136"/>
    </source>
</evidence>
<keyword evidence="9 13" id="KW-0472">Membrane</keyword>
<protein>
    <recommendedName>
        <fullName evidence="17">Sodium-coupled monocarboxylate transporter 1</fullName>
    </recommendedName>
</protein>
<keyword evidence="10" id="KW-0739">Sodium transport</keyword>
<sequence length="424" mass="45439">MVNVTIPFFFLTLTMACYEGIISYSYYHVKGCDPLGSKKITNPNQIIPFTVMDIFQNLPGMPGLFLASLFSASLSTLSSGLSSLSALLWADILKPRVGNISDLKATIIAKVSVVVFGLLSCGVALLVSLIGGPLTQIAGSLLSAFGGPLTGLFMLGCFCPWANAKGAFIGGLLALIFSSWLSLGMNFTKSIKAAPWLPPASMEYCYVNSTSNAANFSAFAEGGPWTSRYNLSLHGGVEFSQLNSYFTDSISTTVATDAILPGPQGIEKMYTVSYMWLASIGIFFTIIAGSIVSFLTGGNKPGEVHPRYLMSFFDHLFCYLPESVRKHLRCGEDYTTADMTDYQPPTKVIIMDTEIIITPDNNDDKANEKETMLSGGGLDPADDIGDNSSCLDSGKLNGSKLPLASFLAHQEDNLTNGQNVLGVP</sequence>
<dbReference type="GO" id="GO:0015293">
    <property type="term" value="F:symporter activity"/>
    <property type="evidence" value="ECO:0007669"/>
    <property type="project" value="TreeGrafter"/>
</dbReference>
<feature type="signal peptide" evidence="14">
    <location>
        <begin position="1"/>
        <end position="16"/>
    </location>
</feature>
<feature type="transmembrane region" description="Helical" evidence="13">
    <location>
        <begin position="111"/>
        <end position="131"/>
    </location>
</feature>
<comment type="subcellular location">
    <subcellularLocation>
        <location evidence="1">Cell membrane</location>
        <topology evidence="1">Multi-pass membrane protein</topology>
    </subcellularLocation>
</comment>
<dbReference type="PANTHER" id="PTHR42985">
    <property type="entry name" value="SODIUM-COUPLED MONOCARBOXYLATE TRANSPORTER"/>
    <property type="match status" value="1"/>
</dbReference>
<comment type="similarity">
    <text evidence="2 11">Belongs to the sodium:solute symporter (SSF) (TC 2.A.21) family.</text>
</comment>
<dbReference type="Pfam" id="PF00474">
    <property type="entry name" value="SSF"/>
    <property type="match status" value="1"/>
</dbReference>
<feature type="transmembrane region" description="Helical" evidence="13">
    <location>
        <begin position="7"/>
        <end position="27"/>
    </location>
</feature>